<dbReference type="Proteomes" id="UP000220275">
    <property type="component" value="Unassembled WGS sequence"/>
</dbReference>
<feature type="region of interest" description="Disordered" evidence="1">
    <location>
        <begin position="401"/>
        <end position="557"/>
    </location>
</feature>
<feature type="domain" description="Plasminogen-binding protein PgbA C-terminal" evidence="2">
    <location>
        <begin position="486"/>
        <end position="557"/>
    </location>
</feature>
<dbReference type="Pfam" id="PF15437">
    <property type="entry name" value="PGBA_C"/>
    <property type="match status" value="1"/>
</dbReference>
<reference evidence="3 4" key="1">
    <citation type="journal article" date="2017" name="Gut Pathog.">
        <title>Phylogenomics of Colombian Helicobacter pylori isolates.</title>
        <authorList>
            <person name="Gutierrez-Escobar A.J."/>
            <person name="Trujillo E."/>
            <person name="Acevedo O."/>
            <person name="Bravo M.M."/>
        </authorList>
    </citation>
    <scope>NUCLEOTIDE SEQUENCE [LARGE SCALE GENOMIC DNA]</scope>
    <source>
        <strain evidence="3 4">22346</strain>
    </source>
</reference>
<evidence type="ECO:0000313" key="3">
    <source>
        <dbReference type="EMBL" id="PDX18686.1"/>
    </source>
</evidence>
<gene>
    <name evidence="3" type="ORF">BB413_01260</name>
</gene>
<dbReference type="RefSeq" id="WP_078243257.1">
    <property type="nucleotide sequence ID" value="NZ_MBIS01000002.1"/>
</dbReference>
<evidence type="ECO:0000259" key="2">
    <source>
        <dbReference type="Pfam" id="PF15437"/>
    </source>
</evidence>
<feature type="compositionally biased region" description="Basic and acidic residues" evidence="1">
    <location>
        <begin position="481"/>
        <end position="557"/>
    </location>
</feature>
<sequence length="557" mass="63357">MNKPFLISLIALIVFSGCNMKKYFKPAKHQVKGEAYFPNHLQESIVSSNRYGAILKNGAVIGDKGLTQLRIGKNFNYESSFLNESQGFFILAQDCLNKIDKKTSKSKVAKTEETELKLKGVEAEVQDKVCHQVELISNNPNASQQSIIIPLETFALSASVKGNLLAVVLADNSANLYDITSQKLLFSEKGSPSTTINSLMAMPIFMDTVVVFPMLDGRLLVVDYVHGNPTPIRNIVISSDKFFNNITYLIVDGNNMIASTGKRILSVVSGQEFNYDGDIVDLLYDKGTLYVLTLDGQILQMDKSLRELNSVKLPFASLNTIVLNHNKLYSLEKRGYVIEVDLNDFDSYNVYKTPTIGSFKFFSSNRLDKGVFYDKNRVYYDRYYLDYNDFKPKLYPVVEKSASKKSQKGEKGNAPIYLQERHKAKENKQPLEENKVKPRNSGFEEEEVKTRRPEPINNQNNAIQKGIKENQENKNAPASKESNEKGAENAPVSKEDNAFKEASKPSSKEEKRRLKEEKKKAKAEQRAREFEQRAREHQERDEKELEERRKALEMNKK</sequence>
<evidence type="ECO:0000256" key="1">
    <source>
        <dbReference type="SAM" id="MobiDB-lite"/>
    </source>
</evidence>
<protein>
    <submittedName>
        <fullName evidence="3">Plasmid stabilization protein</fullName>
    </submittedName>
</protein>
<dbReference type="SUPFAM" id="SSF50978">
    <property type="entry name" value="WD40 repeat-like"/>
    <property type="match status" value="1"/>
</dbReference>
<accession>A0A2A6XHI7</accession>
<organism evidence="3 4">
    <name type="scientific">Helicobacter pylori</name>
    <name type="common">Campylobacter pylori</name>
    <dbReference type="NCBI Taxonomy" id="210"/>
    <lineage>
        <taxon>Bacteria</taxon>
        <taxon>Pseudomonadati</taxon>
        <taxon>Campylobacterota</taxon>
        <taxon>Epsilonproteobacteria</taxon>
        <taxon>Campylobacterales</taxon>
        <taxon>Helicobacteraceae</taxon>
        <taxon>Helicobacter</taxon>
    </lineage>
</organism>
<dbReference type="Gene3D" id="2.130.10.10">
    <property type="entry name" value="YVTN repeat-like/Quinoprotein amine dehydrogenase"/>
    <property type="match status" value="1"/>
</dbReference>
<dbReference type="InterPro" id="IPR036322">
    <property type="entry name" value="WD40_repeat_dom_sf"/>
</dbReference>
<dbReference type="PROSITE" id="PS51257">
    <property type="entry name" value="PROKAR_LIPOPROTEIN"/>
    <property type="match status" value="1"/>
</dbReference>
<feature type="compositionally biased region" description="Basic and acidic residues" evidence="1">
    <location>
        <begin position="419"/>
        <end position="436"/>
    </location>
</feature>
<dbReference type="InterPro" id="IPR015943">
    <property type="entry name" value="WD40/YVTN_repeat-like_dom_sf"/>
</dbReference>
<comment type="caution">
    <text evidence="3">The sequence shown here is derived from an EMBL/GenBank/DDBJ whole genome shotgun (WGS) entry which is preliminary data.</text>
</comment>
<name>A0A2A6XHI7_HELPX</name>
<evidence type="ECO:0000313" key="4">
    <source>
        <dbReference type="Proteomes" id="UP000220275"/>
    </source>
</evidence>
<dbReference type="EMBL" id="MBIS01000002">
    <property type="protein sequence ID" value="PDX18686.1"/>
    <property type="molecule type" value="Genomic_DNA"/>
</dbReference>
<dbReference type="InterPro" id="IPR032737">
    <property type="entry name" value="PGBA_C"/>
</dbReference>
<proteinExistence type="predicted"/>
<dbReference type="AlphaFoldDB" id="A0A2A6XHI7"/>